<organism evidence="2 3">
    <name type="scientific">Naumovozyma castellii</name>
    <name type="common">Yeast</name>
    <name type="synonym">Saccharomyces castellii</name>
    <dbReference type="NCBI Taxonomy" id="27288"/>
    <lineage>
        <taxon>Eukaryota</taxon>
        <taxon>Fungi</taxon>
        <taxon>Dikarya</taxon>
        <taxon>Ascomycota</taxon>
        <taxon>Saccharomycotina</taxon>
        <taxon>Saccharomycetes</taxon>
        <taxon>Saccharomycetales</taxon>
        <taxon>Saccharomycetaceae</taxon>
        <taxon>Naumovozyma</taxon>
    </lineage>
</organism>
<protein>
    <submittedName>
        <fullName evidence="2">Uncharacterized protein</fullName>
    </submittedName>
</protein>
<feature type="compositionally biased region" description="Basic and acidic residues" evidence="1">
    <location>
        <begin position="46"/>
        <end position="59"/>
    </location>
</feature>
<dbReference type="GO" id="GO:0071035">
    <property type="term" value="P:nuclear polyadenylation-dependent rRNA catabolic process"/>
    <property type="evidence" value="ECO:0007669"/>
    <property type="project" value="EnsemblFungi"/>
</dbReference>
<name>G0V6C1_NAUCA</name>
<dbReference type="Pfam" id="PF10175">
    <property type="entry name" value="MPP6"/>
    <property type="match status" value="1"/>
</dbReference>
<dbReference type="GO" id="GO:0071039">
    <property type="term" value="P:nuclear polyadenylation-dependent CUT catabolic process"/>
    <property type="evidence" value="ECO:0007669"/>
    <property type="project" value="EnsemblFungi"/>
</dbReference>
<evidence type="ECO:0000313" key="3">
    <source>
        <dbReference type="Proteomes" id="UP000001640"/>
    </source>
</evidence>
<dbReference type="GO" id="GO:0071030">
    <property type="term" value="P:nuclear mRNA surveillance of spliceosomal pre-mRNA splicing"/>
    <property type="evidence" value="ECO:0007669"/>
    <property type="project" value="EnsemblFungi"/>
</dbReference>
<dbReference type="RefSeq" id="XP_003673400.1">
    <property type="nucleotide sequence ID" value="XM_003673352.1"/>
</dbReference>
<feature type="compositionally biased region" description="Basic and acidic residues" evidence="1">
    <location>
        <begin position="146"/>
        <end position="155"/>
    </location>
</feature>
<dbReference type="EMBL" id="HE576752">
    <property type="protein sequence ID" value="CCC67013.1"/>
    <property type="molecule type" value="Genomic_DNA"/>
</dbReference>
<evidence type="ECO:0000313" key="2">
    <source>
        <dbReference type="EMBL" id="CCC67013.1"/>
    </source>
</evidence>
<dbReference type="eggNOG" id="ENOG502SFA3">
    <property type="taxonomic scope" value="Eukaryota"/>
</dbReference>
<feature type="region of interest" description="Disordered" evidence="1">
    <location>
        <begin position="112"/>
        <end position="172"/>
    </location>
</feature>
<feature type="region of interest" description="Disordered" evidence="1">
    <location>
        <begin position="20"/>
        <end position="62"/>
    </location>
</feature>
<dbReference type="GO" id="GO:0005634">
    <property type="term" value="C:nucleus"/>
    <property type="evidence" value="ECO:0007669"/>
    <property type="project" value="EnsemblFungi"/>
</dbReference>
<accession>G0V6C1</accession>
<reference key="2">
    <citation type="submission" date="2011-08" db="EMBL/GenBank/DDBJ databases">
        <title>Genome sequence of Naumovozyma castellii.</title>
        <authorList>
            <person name="Gordon J.L."/>
            <person name="Armisen D."/>
            <person name="Proux-Wera E."/>
            <person name="OhEigeartaigh S.S."/>
            <person name="Byrne K.P."/>
            <person name="Wolfe K.H."/>
        </authorList>
    </citation>
    <scope>NUCLEOTIDE SEQUENCE</scope>
    <source>
        <strain>Type strain:CBS 4309</strain>
    </source>
</reference>
<dbReference type="STRING" id="1064592.G0V6C1"/>
<evidence type="ECO:0000256" key="1">
    <source>
        <dbReference type="SAM" id="MobiDB-lite"/>
    </source>
</evidence>
<keyword evidence="3" id="KW-1185">Reference proteome</keyword>
<dbReference type="OMA" id="FRDNSEW"/>
<sequence>MSGVSGSLSSRVMNMKFMKFSRNNNNNDEENTSDSRESSINNNDETSNKNFRDNSEWKLEPNTTPIKGKKVIRIKKKNQLRSHPNVIQDVGITYIQSNLNNAIMGRQTIRDDKETENEKDNKENENENQEHTKRPRDDEPEDDYDLDKIFKESMSKNKHNNKKQKKNKYKNK</sequence>
<dbReference type="FunCoup" id="G0V6C1">
    <property type="interactions" value="200"/>
</dbReference>
<dbReference type="GO" id="GO:0008266">
    <property type="term" value="F:poly(U) RNA binding"/>
    <property type="evidence" value="ECO:0007669"/>
    <property type="project" value="EnsemblFungi"/>
</dbReference>
<dbReference type="AlphaFoldDB" id="G0V6C1"/>
<reference evidence="2 3" key="1">
    <citation type="journal article" date="2011" name="Proc. Natl. Acad. Sci. U.S.A.">
        <title>Evolutionary erosion of yeast sex chromosomes by mating-type switching accidents.</title>
        <authorList>
            <person name="Gordon J.L."/>
            <person name="Armisen D."/>
            <person name="Proux-Wera E."/>
            <person name="Oheigeartaigh S.S."/>
            <person name="Byrne K.P."/>
            <person name="Wolfe K.H."/>
        </authorList>
    </citation>
    <scope>NUCLEOTIDE SEQUENCE [LARGE SCALE GENOMIC DNA]</scope>
    <source>
        <strain evidence="3">ATCC 76901 / BCRC 22586 / CBS 4309 / NBRC 1992 / NRRL Y-12630</strain>
    </source>
</reference>
<gene>
    <name evidence="2" type="primary">NCAS0A04550</name>
    <name evidence="2" type="ordered locus">NCAS_0A04550</name>
</gene>
<dbReference type="GO" id="GO:0071031">
    <property type="term" value="P:nuclear mRNA surveillance of mRNA 3'-end processing"/>
    <property type="evidence" value="ECO:0007669"/>
    <property type="project" value="EnsemblFungi"/>
</dbReference>
<dbReference type="GO" id="GO:0044877">
    <property type="term" value="F:protein-containing complex binding"/>
    <property type="evidence" value="ECO:0007669"/>
    <property type="project" value="EnsemblFungi"/>
</dbReference>
<feature type="compositionally biased region" description="Basic and acidic residues" evidence="1">
    <location>
        <begin position="112"/>
        <end position="137"/>
    </location>
</feature>
<proteinExistence type="predicted"/>
<dbReference type="InParanoid" id="G0V6C1"/>
<feature type="compositionally biased region" description="Basic residues" evidence="1">
    <location>
        <begin position="156"/>
        <end position="172"/>
    </location>
</feature>
<dbReference type="GO" id="GO:0000467">
    <property type="term" value="P:exonucleolytic trimming to generate mature 3'-end of 5.8S rRNA from tricistronic rRNA transcript (SSU-rRNA, 5.8S rRNA, LSU-rRNA)"/>
    <property type="evidence" value="ECO:0007669"/>
    <property type="project" value="EnsemblFungi"/>
</dbReference>
<dbReference type="GeneID" id="96900498"/>
<dbReference type="Proteomes" id="UP000001640">
    <property type="component" value="Chromosome 1"/>
</dbReference>
<dbReference type="HOGENOM" id="CLU_132767_0_0_1"/>
<dbReference type="GO" id="GO:0005829">
    <property type="term" value="C:cytosol"/>
    <property type="evidence" value="ECO:0007669"/>
    <property type="project" value="EnsemblFungi"/>
</dbReference>
<dbReference type="KEGG" id="ncs:NCAS_0A04550"/>
<dbReference type="OrthoDB" id="4084022at2759"/>